<reference evidence="1 2" key="1">
    <citation type="journal article" date="2020" name="Front. Microbiol.">
        <title>Phenotypic and Genetic Characterization of the Cheese Ripening Yeast Geotrichum candidum.</title>
        <authorList>
            <person name="Perkins V."/>
            <person name="Vignola S."/>
            <person name="Lessard M.H."/>
            <person name="Plante P.L."/>
            <person name="Corbeil J."/>
            <person name="Dugat-Bony E."/>
            <person name="Frenette M."/>
            <person name="Labrie S."/>
        </authorList>
    </citation>
    <scope>NUCLEOTIDE SEQUENCE [LARGE SCALE GENOMIC DNA]</scope>
    <source>
        <strain evidence="1 2">LMA-1147</strain>
    </source>
</reference>
<keyword evidence="2" id="KW-1185">Reference proteome</keyword>
<evidence type="ECO:0000313" key="1">
    <source>
        <dbReference type="EMBL" id="KAF5097160.1"/>
    </source>
</evidence>
<evidence type="ECO:0000313" key="2">
    <source>
        <dbReference type="Proteomes" id="UP000744676"/>
    </source>
</evidence>
<name>A0ACB6V469_9ASCO</name>
<accession>A0ACB6V469</accession>
<protein>
    <submittedName>
        <fullName evidence="1">Uncharacterized protein</fullName>
    </submittedName>
</protein>
<sequence>MLNGYYEADYYEVLGVARDATTAEIRKAYRKLALSHHPDKVPEEGRVEAESKFKEISQAYEILSDGTGLTEETKILEAYFPRGAQDGHKVVLEGEADEEFGKKPGAVIIEVHQQSHPVFERKRNDLYATIKVSLAEAICGFSRTVIQHLDGRGIRITSPPGTVIRPNEVIKVQREGMPIPRTDTAGDLYLHVDIIFPENGWCLENSELRKVRDVLPVPSETVKDFKIPENQIDDVDYSITKTEDQNGAGEGCTTQ</sequence>
<proteinExistence type="predicted"/>
<organism evidence="1 2">
    <name type="scientific">Geotrichum galactomycetum</name>
    <dbReference type="NCBI Taxonomy" id="27317"/>
    <lineage>
        <taxon>Eukaryota</taxon>
        <taxon>Fungi</taxon>
        <taxon>Dikarya</taxon>
        <taxon>Ascomycota</taxon>
        <taxon>Saccharomycotina</taxon>
        <taxon>Dipodascomycetes</taxon>
        <taxon>Dipodascales</taxon>
        <taxon>Dipodascaceae</taxon>
        <taxon>Geotrichum</taxon>
    </lineage>
</organism>
<gene>
    <name evidence="1" type="ORF">D0Z00_002498</name>
</gene>
<comment type="caution">
    <text evidence="1">The sequence shown here is derived from an EMBL/GenBank/DDBJ whole genome shotgun (WGS) entry which is preliminary data.</text>
</comment>
<dbReference type="Proteomes" id="UP000744676">
    <property type="component" value="Unassembled WGS sequence"/>
</dbReference>
<dbReference type="EMBL" id="QVQA01000072">
    <property type="protein sequence ID" value="KAF5097160.1"/>
    <property type="molecule type" value="Genomic_DNA"/>
</dbReference>